<dbReference type="SUPFAM" id="SSF102405">
    <property type="entry name" value="MCP/YpsA-like"/>
    <property type="match status" value="1"/>
</dbReference>
<gene>
    <name evidence="3" type="ORF">GCM10011450_04750</name>
</gene>
<dbReference type="EMBL" id="BMYS01000002">
    <property type="protein sequence ID" value="GGW77954.1"/>
    <property type="molecule type" value="Genomic_DNA"/>
</dbReference>
<dbReference type="InterPro" id="IPR052341">
    <property type="entry name" value="LOG_family_nucleotidases"/>
</dbReference>
<dbReference type="NCBIfam" id="TIGR00730">
    <property type="entry name" value="Rossman fold protein, TIGR00730 family"/>
    <property type="match status" value="1"/>
</dbReference>
<accession>A0A918MVZ5</accession>
<reference evidence="3" key="1">
    <citation type="journal article" date="2014" name="Int. J. Syst. Evol. Microbiol.">
        <title>Complete genome sequence of Corynebacterium casei LMG S-19264T (=DSM 44701T), isolated from a smear-ripened cheese.</title>
        <authorList>
            <consortium name="US DOE Joint Genome Institute (JGI-PGF)"/>
            <person name="Walter F."/>
            <person name="Albersmeier A."/>
            <person name="Kalinowski J."/>
            <person name="Ruckert C."/>
        </authorList>
    </citation>
    <scope>NUCLEOTIDE SEQUENCE</scope>
    <source>
        <strain evidence="3">KCTC 23732</strain>
    </source>
</reference>
<comment type="caution">
    <text evidence="3">The sequence shown here is derived from an EMBL/GenBank/DDBJ whole genome shotgun (WGS) entry which is preliminary data.</text>
</comment>
<organism evidence="3 4">
    <name type="scientific">Advenella faeciporci</name>
    <dbReference type="NCBI Taxonomy" id="797535"/>
    <lineage>
        <taxon>Bacteria</taxon>
        <taxon>Pseudomonadati</taxon>
        <taxon>Pseudomonadota</taxon>
        <taxon>Betaproteobacteria</taxon>
        <taxon>Burkholderiales</taxon>
        <taxon>Alcaligenaceae</taxon>
    </lineage>
</organism>
<dbReference type="GO" id="GO:0005829">
    <property type="term" value="C:cytosol"/>
    <property type="evidence" value="ECO:0007669"/>
    <property type="project" value="TreeGrafter"/>
</dbReference>
<evidence type="ECO:0000256" key="1">
    <source>
        <dbReference type="ARBA" id="ARBA00000274"/>
    </source>
</evidence>
<comment type="similarity">
    <text evidence="2">Belongs to the LOG family.</text>
</comment>
<reference evidence="3" key="2">
    <citation type="submission" date="2020-09" db="EMBL/GenBank/DDBJ databases">
        <authorList>
            <person name="Sun Q."/>
            <person name="Kim S."/>
        </authorList>
    </citation>
    <scope>NUCLEOTIDE SEQUENCE</scope>
    <source>
        <strain evidence="3">KCTC 23732</strain>
    </source>
</reference>
<name>A0A918MVZ5_9BURK</name>
<dbReference type="Proteomes" id="UP000608345">
    <property type="component" value="Unassembled WGS sequence"/>
</dbReference>
<dbReference type="InterPro" id="IPR005269">
    <property type="entry name" value="LOG"/>
</dbReference>
<dbReference type="AlphaFoldDB" id="A0A918MVZ5"/>
<dbReference type="RefSeq" id="WP_189383840.1">
    <property type="nucleotide sequence ID" value="NZ_BAABFY010000057.1"/>
</dbReference>
<sequence length="282" mass="32584">MIDYEQRKALQKSIKEGATYRLAQEDIDFLASDELRGQRLELEYLKTDKILEESCIRSTVVVFGSARISSPEEAKSKMEQIEKMLNGSPQDEVMLKAYKRAERNLKNSHYYEQAISFAKMISEHFQKQGRCDYVIMTGGGPGIMEAANRGAYESDARSIGLNITLPYEQTPNPFISPELAFRFHYFAIRKMHFLVRAKALVIFPGGYGTMDELFEVLTLVQTKKMDPIPIILFGSEFWKRAIDFEFLVEEGMINEHDLELFKMVDSIEEAFTMLQRFHAEHM</sequence>
<keyword evidence="4" id="KW-1185">Reference proteome</keyword>
<dbReference type="Pfam" id="PF03641">
    <property type="entry name" value="Lysine_decarbox"/>
    <property type="match status" value="1"/>
</dbReference>
<evidence type="ECO:0000313" key="3">
    <source>
        <dbReference type="EMBL" id="GGW77954.1"/>
    </source>
</evidence>
<keyword evidence="2" id="KW-0203">Cytokinin biosynthesis</keyword>
<keyword evidence="2" id="KW-0378">Hydrolase</keyword>
<dbReference type="PANTHER" id="PTHR43393">
    <property type="entry name" value="CYTOKININ RIBOSIDE 5'-MONOPHOSPHATE PHOSPHORIBOHYDROLASE"/>
    <property type="match status" value="1"/>
</dbReference>
<dbReference type="GO" id="GO:0008714">
    <property type="term" value="F:AMP nucleosidase activity"/>
    <property type="evidence" value="ECO:0007669"/>
    <property type="project" value="UniProtKB-EC"/>
</dbReference>
<proteinExistence type="inferred from homology"/>
<comment type="catalytic activity">
    <reaction evidence="1">
        <text>AMP + H2O = D-ribose 5-phosphate + adenine</text>
        <dbReference type="Rhea" id="RHEA:20129"/>
        <dbReference type="ChEBI" id="CHEBI:15377"/>
        <dbReference type="ChEBI" id="CHEBI:16708"/>
        <dbReference type="ChEBI" id="CHEBI:78346"/>
        <dbReference type="ChEBI" id="CHEBI:456215"/>
        <dbReference type="EC" id="3.2.2.4"/>
    </reaction>
</comment>
<dbReference type="GO" id="GO:0009691">
    <property type="term" value="P:cytokinin biosynthetic process"/>
    <property type="evidence" value="ECO:0007669"/>
    <property type="project" value="UniProtKB-UniRule"/>
</dbReference>
<protein>
    <recommendedName>
        <fullName evidence="2">Cytokinin riboside 5'-monophosphate phosphoribohydrolase</fullName>
        <ecNumber evidence="2">3.2.2.n1</ecNumber>
    </recommendedName>
</protein>
<evidence type="ECO:0000256" key="2">
    <source>
        <dbReference type="RuleBase" id="RU363015"/>
    </source>
</evidence>
<dbReference type="EC" id="3.2.2.n1" evidence="2"/>
<dbReference type="PANTHER" id="PTHR43393:SF3">
    <property type="entry name" value="LYSINE DECARBOXYLASE-LIKE PROTEIN"/>
    <property type="match status" value="1"/>
</dbReference>
<evidence type="ECO:0000313" key="4">
    <source>
        <dbReference type="Proteomes" id="UP000608345"/>
    </source>
</evidence>
<dbReference type="InterPro" id="IPR031100">
    <property type="entry name" value="LOG_fam"/>
</dbReference>
<dbReference type="Gene3D" id="3.40.50.450">
    <property type="match status" value="1"/>
</dbReference>